<sequence>MGQVGRIGTDWDGFVRRLGRTGTGFTDDGTNWDGFFGRLGRVGRNGTDLSDDWDEFSDSLDRSGRKATNLSDGWDKVDEIRQVQASSSDGLNGLDEIGRFRWNRASWYKSFRRPGRAWTGSGGFRRTRTDSDEFIRRLGTGQDGLGRTGTSFPDDWDGLGRVGTSFFGRLGRTGTSLNGSGRVFQTDGTGWDKQDGFIRRVGRISTCRTILSDDRDEPDGQDGLGRNFQTIGTDQDGFFRWLGRSKTGVADDWDGLGRTGTSF</sequence>
<evidence type="ECO:0000313" key="1">
    <source>
        <dbReference type="EMBL" id="PWN86930.1"/>
    </source>
</evidence>
<accession>A0A316YAU1</accession>
<dbReference type="EMBL" id="KZ819641">
    <property type="protein sequence ID" value="PWN86930.1"/>
    <property type="molecule type" value="Genomic_DNA"/>
</dbReference>
<evidence type="ECO:0000313" key="2">
    <source>
        <dbReference type="Proteomes" id="UP000245768"/>
    </source>
</evidence>
<gene>
    <name evidence="1" type="ORF">FA10DRAFT_190034</name>
</gene>
<proteinExistence type="predicted"/>
<dbReference type="RefSeq" id="XP_025374128.1">
    <property type="nucleotide sequence ID" value="XM_025518365.1"/>
</dbReference>
<reference evidence="1" key="1">
    <citation type="journal article" date="2018" name="Mol. Biol. Evol.">
        <title>Broad Genomic Sampling Reveals a Smut Pathogenic Ancestry of the Fungal Clade Ustilaginomycotina.</title>
        <authorList>
            <person name="Kijpornyongpan T."/>
            <person name="Mondo S.J."/>
            <person name="Barry K."/>
            <person name="Sandor L."/>
            <person name="Lee J."/>
            <person name="Lipzen A."/>
            <person name="Pangilinan J."/>
            <person name="LaButti K."/>
            <person name="Hainaut M."/>
            <person name="Henrissat B."/>
            <person name="Grigoriev I.V."/>
            <person name="Spatafora J.W."/>
            <person name="Aime M.C."/>
        </authorList>
    </citation>
    <scope>NUCLEOTIDE SEQUENCE [LARGE SCALE GENOMIC DNA]</scope>
    <source>
        <strain evidence="1">MCA 4198</strain>
    </source>
</reference>
<keyword evidence="2" id="KW-1185">Reference proteome</keyword>
<dbReference type="InParanoid" id="A0A316YAU1"/>
<protein>
    <submittedName>
        <fullName evidence="1">Uncharacterized protein</fullName>
    </submittedName>
</protein>
<dbReference type="Proteomes" id="UP000245768">
    <property type="component" value="Unassembled WGS sequence"/>
</dbReference>
<name>A0A316YAU1_9BASI</name>
<dbReference type="AlphaFoldDB" id="A0A316YAU1"/>
<organism evidence="1 2">
    <name type="scientific">Acaromyces ingoldii</name>
    <dbReference type="NCBI Taxonomy" id="215250"/>
    <lineage>
        <taxon>Eukaryota</taxon>
        <taxon>Fungi</taxon>
        <taxon>Dikarya</taxon>
        <taxon>Basidiomycota</taxon>
        <taxon>Ustilaginomycotina</taxon>
        <taxon>Exobasidiomycetes</taxon>
        <taxon>Exobasidiales</taxon>
        <taxon>Cryptobasidiaceae</taxon>
        <taxon>Acaromyces</taxon>
    </lineage>
</organism>
<dbReference type="GeneID" id="37040281"/>